<evidence type="ECO:0000256" key="8">
    <source>
        <dbReference type="RuleBase" id="RU366009"/>
    </source>
</evidence>
<evidence type="ECO:0000313" key="10">
    <source>
        <dbReference type="EMBL" id="MBD7894458.1"/>
    </source>
</evidence>
<evidence type="ECO:0000256" key="6">
    <source>
        <dbReference type="ARBA" id="ARBA00022833"/>
    </source>
</evidence>
<feature type="domain" description="Amidohydrolase-related" evidence="9">
    <location>
        <begin position="67"/>
        <end position="442"/>
    </location>
</feature>
<keyword evidence="11" id="KW-1185">Reference proteome</keyword>
<dbReference type="InterPro" id="IPR014311">
    <property type="entry name" value="Guanine_deaminase"/>
</dbReference>
<dbReference type="Gene3D" id="2.30.40.10">
    <property type="entry name" value="Urease, subunit C, domain 1"/>
    <property type="match status" value="1"/>
</dbReference>
<comment type="similarity">
    <text evidence="2 8">Belongs to the metallo-dependent hydrolases superfamily. ATZ/TRZ family.</text>
</comment>
<comment type="caution">
    <text evidence="10">The sequence shown here is derived from an EMBL/GenBank/DDBJ whole genome shotgun (WGS) entry which is preliminary data.</text>
</comment>
<name>A0ABR8PB37_9LACO</name>
<comment type="function">
    <text evidence="8">Catalyzes the hydrolytic deamination of guanine, producing xanthine and ammonia.</text>
</comment>
<reference evidence="10 11" key="1">
    <citation type="submission" date="2020-08" db="EMBL/GenBank/DDBJ databases">
        <title>A Genomic Blueprint of the Chicken Gut Microbiome.</title>
        <authorList>
            <person name="Gilroy R."/>
            <person name="Ravi A."/>
            <person name="Getino M."/>
            <person name="Pursley I."/>
            <person name="Horton D.L."/>
            <person name="Alikhan N.-F."/>
            <person name="Baker D."/>
            <person name="Gharbi K."/>
            <person name="Hall N."/>
            <person name="Watson M."/>
            <person name="Adriaenssens E.M."/>
            <person name="Foster-Nyarko E."/>
            <person name="Jarju S."/>
            <person name="Secka A."/>
            <person name="Antonio M."/>
            <person name="Oren A."/>
            <person name="Chaudhuri R."/>
            <person name="La Ragione R.M."/>
            <person name="Hildebrand F."/>
            <person name="Pallen M.J."/>
        </authorList>
    </citation>
    <scope>NUCLEOTIDE SEQUENCE [LARGE SCALE GENOMIC DNA]</scope>
    <source>
        <strain evidence="10 11">Sa3CUN2</strain>
    </source>
</reference>
<keyword evidence="4 8" id="KW-0479">Metal-binding</keyword>
<evidence type="ECO:0000256" key="4">
    <source>
        <dbReference type="ARBA" id="ARBA00022723"/>
    </source>
</evidence>
<comment type="catalytic activity">
    <reaction evidence="8">
        <text>guanine + H2O + H(+) = xanthine + NH4(+)</text>
        <dbReference type="Rhea" id="RHEA:14665"/>
        <dbReference type="ChEBI" id="CHEBI:15377"/>
        <dbReference type="ChEBI" id="CHEBI:15378"/>
        <dbReference type="ChEBI" id="CHEBI:16235"/>
        <dbReference type="ChEBI" id="CHEBI:17712"/>
        <dbReference type="ChEBI" id="CHEBI:28938"/>
        <dbReference type="EC" id="3.5.4.3"/>
    </reaction>
</comment>
<dbReference type="PANTHER" id="PTHR11271:SF6">
    <property type="entry name" value="GUANINE DEAMINASE"/>
    <property type="match status" value="1"/>
</dbReference>
<dbReference type="SUPFAM" id="SSF51556">
    <property type="entry name" value="Metallo-dependent hydrolases"/>
    <property type="match status" value="1"/>
</dbReference>
<dbReference type="Pfam" id="PF01979">
    <property type="entry name" value="Amidohydro_1"/>
    <property type="match status" value="1"/>
</dbReference>
<dbReference type="Gene3D" id="3.20.20.140">
    <property type="entry name" value="Metal-dependent hydrolases"/>
    <property type="match status" value="1"/>
</dbReference>
<dbReference type="GO" id="GO:0008892">
    <property type="term" value="F:guanine deaminase activity"/>
    <property type="evidence" value="ECO:0007669"/>
    <property type="project" value="UniProtKB-EC"/>
</dbReference>
<dbReference type="InterPro" id="IPR006680">
    <property type="entry name" value="Amidohydro-rel"/>
</dbReference>
<dbReference type="EC" id="3.5.4.3" evidence="3 7"/>
<dbReference type="EMBL" id="JACSQW010000003">
    <property type="protein sequence ID" value="MBD7894458.1"/>
    <property type="molecule type" value="Genomic_DNA"/>
</dbReference>
<dbReference type="RefSeq" id="WP_191683833.1">
    <property type="nucleotide sequence ID" value="NZ_JACSQW010000003.1"/>
</dbReference>
<evidence type="ECO:0000256" key="7">
    <source>
        <dbReference type="NCBIfam" id="TIGR02967"/>
    </source>
</evidence>
<evidence type="ECO:0000256" key="5">
    <source>
        <dbReference type="ARBA" id="ARBA00022801"/>
    </source>
</evidence>
<keyword evidence="6 8" id="KW-0862">Zinc</keyword>
<keyword evidence="5 8" id="KW-0378">Hydrolase</keyword>
<proteinExistence type="inferred from homology"/>
<comment type="pathway">
    <text evidence="1 8">Purine metabolism; guanine degradation; xanthine from guanine: step 1/1.</text>
</comment>
<evidence type="ECO:0000256" key="3">
    <source>
        <dbReference type="ARBA" id="ARBA00012781"/>
    </source>
</evidence>
<sequence>MENLVICGTYYTSKDVNEVEVHKDNLICIDHSGTISRTLSPDDKKYLALLNEAREKDRLIKLQANQYLLPGFIDLHVHAPQWPQAGLALDLPLSDWLNHYTFPLEARFTDKGYARRVYHDFIHELLSQGTTTALMFGTIHNDANLELARQAVNYGLRAFVGQVVMDNPDQTPTYYRNQTSAAALRDTEKFIQEILELRKNTSATVMPVITPRFVPSCTDKALLGLGQLAHQYDLPIQSHLSESNWEHEYAIKRFGMHDTAVMDRFHLLTDKSVMAHGTQLTAADLTTVRQRGTTIAHCPLSNIYFGNGVLPTKKLLRLGNRVGLGSDISGGYSPSLYHNIRQAVKSSQMLTDGVDSSQPVEQRGVTGSRITMANAFYLATVGGAKALHLKTGQIVPGFQADFQIVNGHQRLMELSSADIFQRLMYQTEQQDIQSVYVAGKRVYGKD</sequence>
<accession>A0ABR8PB37</accession>
<dbReference type="InterPro" id="IPR032466">
    <property type="entry name" value="Metal_Hydrolase"/>
</dbReference>
<evidence type="ECO:0000256" key="1">
    <source>
        <dbReference type="ARBA" id="ARBA00004984"/>
    </source>
</evidence>
<comment type="cofactor">
    <cofactor evidence="8">
        <name>Zn(2+)</name>
        <dbReference type="ChEBI" id="CHEBI:29105"/>
    </cofactor>
    <text evidence="8">Binds 1 zinc ion per subunit.</text>
</comment>
<dbReference type="InterPro" id="IPR011059">
    <property type="entry name" value="Metal-dep_hydrolase_composite"/>
</dbReference>
<dbReference type="SUPFAM" id="SSF51338">
    <property type="entry name" value="Composite domain of metallo-dependent hydrolases"/>
    <property type="match status" value="1"/>
</dbReference>
<evidence type="ECO:0000256" key="2">
    <source>
        <dbReference type="ARBA" id="ARBA00006745"/>
    </source>
</evidence>
<dbReference type="NCBIfam" id="TIGR02967">
    <property type="entry name" value="guan_deamin"/>
    <property type="match status" value="1"/>
</dbReference>
<evidence type="ECO:0000313" key="11">
    <source>
        <dbReference type="Proteomes" id="UP000616837"/>
    </source>
</evidence>
<protein>
    <recommendedName>
        <fullName evidence="3 7">Guanine deaminase</fullName>
        <shortName evidence="8">Guanase</shortName>
        <ecNumber evidence="3 7">3.5.4.3</ecNumber>
    </recommendedName>
    <alternativeName>
        <fullName evidence="8">Guanine aminohydrolase</fullName>
    </alternativeName>
</protein>
<dbReference type="Proteomes" id="UP000616837">
    <property type="component" value="Unassembled WGS sequence"/>
</dbReference>
<gene>
    <name evidence="10" type="primary">guaD</name>
    <name evidence="10" type="ORF">H9564_01735</name>
</gene>
<dbReference type="PANTHER" id="PTHR11271">
    <property type="entry name" value="GUANINE DEAMINASE"/>
    <property type="match status" value="1"/>
</dbReference>
<evidence type="ECO:0000259" key="9">
    <source>
        <dbReference type="Pfam" id="PF01979"/>
    </source>
</evidence>
<organism evidence="10 11">
    <name type="scientific">Limosilactobacillus avistercoris</name>
    <dbReference type="NCBI Taxonomy" id="2762243"/>
    <lineage>
        <taxon>Bacteria</taxon>
        <taxon>Bacillati</taxon>
        <taxon>Bacillota</taxon>
        <taxon>Bacilli</taxon>
        <taxon>Lactobacillales</taxon>
        <taxon>Lactobacillaceae</taxon>
        <taxon>Limosilactobacillus</taxon>
    </lineage>
</organism>
<dbReference type="InterPro" id="IPR051607">
    <property type="entry name" value="Metallo-dep_hydrolases"/>
</dbReference>